<evidence type="ECO:0000256" key="14">
    <source>
        <dbReference type="ARBA" id="ARBA00047700"/>
    </source>
</evidence>
<organism evidence="19 20">
    <name type="scientific">Halarcobacter anaerophilus</name>
    <dbReference type="NCBI Taxonomy" id="877500"/>
    <lineage>
        <taxon>Bacteria</taxon>
        <taxon>Pseudomonadati</taxon>
        <taxon>Campylobacterota</taxon>
        <taxon>Epsilonproteobacteria</taxon>
        <taxon>Campylobacterales</taxon>
        <taxon>Arcobacteraceae</taxon>
        <taxon>Halarcobacter</taxon>
    </lineage>
</organism>
<keyword evidence="10 15" id="KW-0418">Kinase</keyword>
<comment type="function">
    <text evidence="2 15">Catalyzes the phosphorylation of pyruvate to phosphoenolpyruvate.</text>
</comment>
<evidence type="ECO:0000256" key="12">
    <source>
        <dbReference type="ARBA" id="ARBA00022842"/>
    </source>
</evidence>
<protein>
    <recommendedName>
        <fullName evidence="6 15">Phosphoenolpyruvate synthase</fullName>
        <shortName evidence="15">PEP synthase</shortName>
        <ecNumber evidence="5 15">2.7.9.2</ecNumber>
    </recommendedName>
    <alternativeName>
        <fullName evidence="13 15">Pyruvate, water dikinase</fullName>
    </alternativeName>
</protein>
<keyword evidence="7 15" id="KW-0808">Transferase</keyword>
<evidence type="ECO:0000259" key="17">
    <source>
        <dbReference type="Pfam" id="PF01326"/>
    </source>
</evidence>
<keyword evidence="11 15" id="KW-0067">ATP-binding</keyword>
<evidence type="ECO:0000256" key="4">
    <source>
        <dbReference type="ARBA" id="ARBA00007837"/>
    </source>
</evidence>
<dbReference type="Proteomes" id="UP000290191">
    <property type="component" value="Unassembled WGS sequence"/>
</dbReference>
<dbReference type="NCBIfam" id="NF005057">
    <property type="entry name" value="PRK06464.1"/>
    <property type="match status" value="1"/>
</dbReference>
<evidence type="ECO:0000256" key="9">
    <source>
        <dbReference type="ARBA" id="ARBA00022741"/>
    </source>
</evidence>
<dbReference type="Gene3D" id="3.50.30.10">
    <property type="entry name" value="Phosphohistidine domain"/>
    <property type="match status" value="1"/>
</dbReference>
<keyword evidence="9 15" id="KW-0547">Nucleotide-binding</keyword>
<accession>A0A4Q0Y3Y2</accession>
<dbReference type="InterPro" id="IPR018274">
    <property type="entry name" value="PEP_util_AS"/>
</dbReference>
<evidence type="ECO:0000256" key="7">
    <source>
        <dbReference type="ARBA" id="ARBA00022679"/>
    </source>
</evidence>
<dbReference type="EC" id="2.7.9.2" evidence="5 15"/>
<dbReference type="FunFam" id="3.30.1490.20:FF:000010">
    <property type="entry name" value="Phosphoenolpyruvate synthase"/>
    <property type="match status" value="1"/>
</dbReference>
<dbReference type="InterPro" id="IPR008279">
    <property type="entry name" value="PEP-util_enz_mobile_dom"/>
</dbReference>
<dbReference type="InterPro" id="IPR000121">
    <property type="entry name" value="PEP_util_C"/>
</dbReference>
<evidence type="ECO:0000256" key="13">
    <source>
        <dbReference type="ARBA" id="ARBA00033470"/>
    </source>
</evidence>
<evidence type="ECO:0000256" key="3">
    <source>
        <dbReference type="ARBA" id="ARBA00004742"/>
    </source>
</evidence>
<dbReference type="Pfam" id="PF02896">
    <property type="entry name" value="PEP-utilizers_C"/>
    <property type="match status" value="1"/>
</dbReference>
<dbReference type="InterPro" id="IPR006319">
    <property type="entry name" value="PEP_synth"/>
</dbReference>
<comment type="cofactor">
    <cofactor evidence="1 15">
        <name>Mg(2+)</name>
        <dbReference type="ChEBI" id="CHEBI:18420"/>
    </cofactor>
</comment>
<evidence type="ECO:0000256" key="6">
    <source>
        <dbReference type="ARBA" id="ARBA00021623"/>
    </source>
</evidence>
<evidence type="ECO:0000256" key="2">
    <source>
        <dbReference type="ARBA" id="ARBA00002988"/>
    </source>
</evidence>
<feature type="domain" description="PEP-utilising enzyme mobile" evidence="16">
    <location>
        <begin position="393"/>
        <end position="463"/>
    </location>
</feature>
<dbReference type="SUPFAM" id="SSF52009">
    <property type="entry name" value="Phosphohistidine domain"/>
    <property type="match status" value="1"/>
</dbReference>
<dbReference type="GO" id="GO:0008986">
    <property type="term" value="F:pyruvate, water dikinase activity"/>
    <property type="evidence" value="ECO:0007669"/>
    <property type="project" value="UniProtKB-EC"/>
</dbReference>
<dbReference type="GO" id="GO:0046872">
    <property type="term" value="F:metal ion binding"/>
    <property type="evidence" value="ECO:0007669"/>
    <property type="project" value="UniProtKB-KW"/>
</dbReference>
<name>A0A4Q0Y3Y2_9BACT</name>
<dbReference type="Gene3D" id="3.30.470.20">
    <property type="entry name" value="ATP-grasp fold, B domain"/>
    <property type="match status" value="1"/>
</dbReference>
<dbReference type="PRINTS" id="PR01736">
    <property type="entry name" value="PHPHTRNFRASE"/>
</dbReference>
<dbReference type="InterPro" id="IPR036637">
    <property type="entry name" value="Phosphohistidine_dom_sf"/>
</dbReference>
<sequence length="804" mass="90490">MRYIKFFDQLKLTDINTVGGKNASLGQMLSDMQVLGLKVPFGFATTAEAYWLLINQNNLKDKISEKLSGLDISDIDNLQERGKQVRELILNATFPKELEEEIKQAYKILSEKYSSSNIDVAVRSSGTAEDLPDASFAGQQETFLNVKTQEELIESVKRCFASLFTNRAISYRQSRGFDHMKVALSVGVQKMVRSDQGISGIMFTIDTESANDKLILINSIYGIGENIVSGRVTPDEFLVFKPMQKKGYKTILRRKIGNKTLKMVYDEKARTKNIECSKEEINSFSLSEEDVIKLAGYGLKIEEYYSKLADEYRPMDIEWAKDGIDGEIYIVQARPETVVSKELKKQKENLFIKYRLISTVSKNDILVSGTAVGEKIGKGAAHFISDLKYADEFKKGEVLVASTTDPDWEPLMKKASAVVTDKGGRTCHAAIVAREIGVPTVVGAQNATQILKDGTDITVDCTSSDEGKVYKGLLEFEEQKIELEKLEDTKTKIFVNVGNPNKAFETALLPSRGVGLARMEFIINNYIKAHPMALVEMSKGNRVEDEEEIVKFLKGYDDSKKFFIDKLCEGIGTIAAAFYPRPVIVRTSDFKSNEYKNMPGGAPFEKDEENPMIGFRGASRYYSKDYKEAFIWECEALKKVREEMGLENVKVMLPFVRTPDEGRKVIEIMKEAGLEQGKNSLEIYAMCEIPSNVIYADEFLKVFDGYSIGSNDLTQLMLGVDRNSELISHIFDERNEAVKRMFKMAIDACKQRGKYIGICGQAPSDYPEITKFLVENEIESISLNPDSLLKMQEIVSKLEKELES</sequence>
<evidence type="ECO:0000259" key="18">
    <source>
        <dbReference type="Pfam" id="PF02896"/>
    </source>
</evidence>
<keyword evidence="8 15" id="KW-0479">Metal-binding</keyword>
<evidence type="ECO:0000256" key="8">
    <source>
        <dbReference type="ARBA" id="ARBA00022723"/>
    </source>
</evidence>
<reference evidence="19 20" key="1">
    <citation type="submission" date="2017-10" db="EMBL/GenBank/DDBJ databases">
        <title>Genomics of the genus Arcobacter.</title>
        <authorList>
            <person name="Perez-Cataluna A."/>
            <person name="Figueras M.J."/>
        </authorList>
    </citation>
    <scope>NUCLEOTIDE SEQUENCE [LARGE SCALE GENOMIC DNA]</scope>
    <source>
        <strain evidence="19 20">DSM 24636</strain>
    </source>
</reference>
<dbReference type="InterPro" id="IPR015813">
    <property type="entry name" value="Pyrv/PenolPyrv_kinase-like_dom"/>
</dbReference>
<comment type="caution">
    <text evidence="19">The sequence shown here is derived from an EMBL/GenBank/DDBJ whole genome shotgun (WGS) entry which is preliminary data.</text>
</comment>
<evidence type="ECO:0000256" key="1">
    <source>
        <dbReference type="ARBA" id="ARBA00001946"/>
    </source>
</evidence>
<dbReference type="InterPro" id="IPR013815">
    <property type="entry name" value="ATP_grasp_subdomain_1"/>
</dbReference>
<feature type="domain" description="PEP-utilising enzyme C-terminal" evidence="18">
    <location>
        <begin position="483"/>
        <end position="798"/>
    </location>
</feature>
<dbReference type="InterPro" id="IPR002192">
    <property type="entry name" value="PPDK_AMP/ATP-bd"/>
</dbReference>
<dbReference type="Gene3D" id="3.30.1490.20">
    <property type="entry name" value="ATP-grasp fold, A domain"/>
    <property type="match status" value="1"/>
</dbReference>
<evidence type="ECO:0000313" key="20">
    <source>
        <dbReference type="Proteomes" id="UP000290191"/>
    </source>
</evidence>
<dbReference type="PIRSF" id="PIRSF000854">
    <property type="entry name" value="PEP_synthase"/>
    <property type="match status" value="1"/>
</dbReference>
<keyword evidence="20" id="KW-1185">Reference proteome</keyword>
<dbReference type="PROSITE" id="PS00370">
    <property type="entry name" value="PEP_ENZYMES_PHOS_SITE"/>
    <property type="match status" value="1"/>
</dbReference>
<gene>
    <name evidence="19" type="ORF">CRV06_04360</name>
</gene>
<evidence type="ECO:0000259" key="16">
    <source>
        <dbReference type="Pfam" id="PF00391"/>
    </source>
</evidence>
<comment type="pathway">
    <text evidence="3 15">Carbohydrate biosynthesis; gluconeogenesis.</text>
</comment>
<evidence type="ECO:0000256" key="11">
    <source>
        <dbReference type="ARBA" id="ARBA00022840"/>
    </source>
</evidence>
<dbReference type="EMBL" id="PDKO01000002">
    <property type="protein sequence ID" value="RXJ64245.1"/>
    <property type="molecule type" value="Genomic_DNA"/>
</dbReference>
<proteinExistence type="inferred from homology"/>
<dbReference type="OrthoDB" id="9765468at2"/>
<evidence type="ECO:0000256" key="10">
    <source>
        <dbReference type="ARBA" id="ARBA00022777"/>
    </source>
</evidence>
<comment type="similarity">
    <text evidence="4 15">Belongs to the PEP-utilizing enzyme family.</text>
</comment>
<dbReference type="Pfam" id="PF01326">
    <property type="entry name" value="PPDK_N"/>
    <property type="match status" value="1"/>
</dbReference>
<dbReference type="STRING" id="877500.GCA_000935065_01389"/>
<dbReference type="UniPathway" id="UPA00138"/>
<dbReference type="NCBIfam" id="TIGR01418">
    <property type="entry name" value="PEP_synth"/>
    <property type="match status" value="1"/>
</dbReference>
<keyword evidence="12 15" id="KW-0460">Magnesium</keyword>
<dbReference type="RefSeq" id="WP_129081552.1">
    <property type="nucleotide sequence ID" value="NZ_CP041070.1"/>
</dbReference>
<evidence type="ECO:0000313" key="19">
    <source>
        <dbReference type="EMBL" id="RXJ64245.1"/>
    </source>
</evidence>
<dbReference type="InterPro" id="IPR040442">
    <property type="entry name" value="Pyrv_kinase-like_dom_sf"/>
</dbReference>
<dbReference type="Gene3D" id="3.20.20.60">
    <property type="entry name" value="Phosphoenolpyruvate-binding domains"/>
    <property type="match status" value="1"/>
</dbReference>
<dbReference type="GO" id="GO:0006094">
    <property type="term" value="P:gluconeogenesis"/>
    <property type="evidence" value="ECO:0007669"/>
    <property type="project" value="UniProtKB-UniPathway"/>
</dbReference>
<keyword evidence="19" id="KW-0670">Pyruvate</keyword>
<dbReference type="Pfam" id="PF00391">
    <property type="entry name" value="PEP-utilizers"/>
    <property type="match status" value="1"/>
</dbReference>
<comment type="catalytic activity">
    <reaction evidence="14 15">
        <text>pyruvate + ATP + H2O = phosphoenolpyruvate + AMP + phosphate + 2 H(+)</text>
        <dbReference type="Rhea" id="RHEA:11364"/>
        <dbReference type="ChEBI" id="CHEBI:15361"/>
        <dbReference type="ChEBI" id="CHEBI:15377"/>
        <dbReference type="ChEBI" id="CHEBI:15378"/>
        <dbReference type="ChEBI" id="CHEBI:30616"/>
        <dbReference type="ChEBI" id="CHEBI:43474"/>
        <dbReference type="ChEBI" id="CHEBI:58702"/>
        <dbReference type="ChEBI" id="CHEBI:456215"/>
        <dbReference type="EC" id="2.7.9.2"/>
    </reaction>
</comment>
<dbReference type="GO" id="GO:0005524">
    <property type="term" value="F:ATP binding"/>
    <property type="evidence" value="ECO:0007669"/>
    <property type="project" value="UniProtKB-KW"/>
</dbReference>
<dbReference type="SUPFAM" id="SSF51621">
    <property type="entry name" value="Phosphoenolpyruvate/pyruvate domain"/>
    <property type="match status" value="1"/>
</dbReference>
<dbReference type="PANTHER" id="PTHR43030">
    <property type="entry name" value="PHOSPHOENOLPYRUVATE SYNTHASE"/>
    <property type="match status" value="1"/>
</dbReference>
<feature type="domain" description="Pyruvate phosphate dikinase AMP/ATP-binding" evidence="17">
    <location>
        <begin position="16"/>
        <end position="348"/>
    </location>
</feature>
<dbReference type="SUPFAM" id="SSF56059">
    <property type="entry name" value="Glutathione synthetase ATP-binding domain-like"/>
    <property type="match status" value="1"/>
</dbReference>
<dbReference type="AlphaFoldDB" id="A0A4Q0Y3Y2"/>
<evidence type="ECO:0000256" key="15">
    <source>
        <dbReference type="PIRNR" id="PIRNR000854"/>
    </source>
</evidence>
<evidence type="ECO:0000256" key="5">
    <source>
        <dbReference type="ARBA" id="ARBA00011996"/>
    </source>
</evidence>
<dbReference type="PANTHER" id="PTHR43030:SF1">
    <property type="entry name" value="PHOSPHOENOLPYRUVATE SYNTHASE"/>
    <property type="match status" value="1"/>
</dbReference>